<organism evidence="1">
    <name type="scientific">bioreactor metagenome</name>
    <dbReference type="NCBI Taxonomy" id="1076179"/>
    <lineage>
        <taxon>unclassified sequences</taxon>
        <taxon>metagenomes</taxon>
        <taxon>ecological metagenomes</taxon>
    </lineage>
</organism>
<evidence type="ECO:0000313" key="1">
    <source>
        <dbReference type="EMBL" id="MPM59218.1"/>
    </source>
</evidence>
<protein>
    <submittedName>
        <fullName evidence="1">Uncharacterized protein</fullName>
    </submittedName>
</protein>
<reference evidence="1" key="1">
    <citation type="submission" date="2019-08" db="EMBL/GenBank/DDBJ databases">
        <authorList>
            <person name="Kucharzyk K."/>
            <person name="Murdoch R.W."/>
            <person name="Higgins S."/>
            <person name="Loffler F."/>
        </authorList>
    </citation>
    <scope>NUCLEOTIDE SEQUENCE</scope>
</reference>
<comment type="caution">
    <text evidence="1">The sequence shown here is derived from an EMBL/GenBank/DDBJ whole genome shotgun (WGS) entry which is preliminary data.</text>
</comment>
<gene>
    <name evidence="1" type="ORF">SDC9_106058</name>
</gene>
<accession>A0A645B2B1</accession>
<name>A0A645B2B1_9ZZZZ</name>
<sequence length="268" mass="28725">MAIAIVAIVSGPLLQTFVTTSRVGRRSYDVDKANAVSVKTVEAIKADPTSITLGEDGSYSSTAYYDVNWSKQDTDLGGTCPFSAVTTVTSTEDTSDDVSLSYLPELVDSSGQNYHIVADYQYRSGTHSITIVDNKALSKYIITASSDLLTNTLNGANSAGSGIVIPYVDCVSGIIPVVVDVGQSPDHSISFSVNNQTGKELGIYIYGDYNNDPHYVTATLTSGVMTVNYMKVTSATLSYDKLDVNVKVFRISDGSKITDYTTMVYLAQ</sequence>
<dbReference type="EMBL" id="VSSQ01017180">
    <property type="protein sequence ID" value="MPM59218.1"/>
    <property type="molecule type" value="Genomic_DNA"/>
</dbReference>
<proteinExistence type="predicted"/>
<dbReference type="AlphaFoldDB" id="A0A645B2B1"/>